<protein>
    <recommendedName>
        <fullName evidence="3">Vacuolar protein sorting-associated protein 62</fullName>
    </recommendedName>
</protein>
<dbReference type="PANTHER" id="PTHR48174:SF5">
    <property type="entry name" value="VACUOLAR PROTEIN SORTING-ASSOCIATED PROTEIN 62"/>
    <property type="match status" value="1"/>
</dbReference>
<dbReference type="PANTHER" id="PTHR48174">
    <property type="entry name" value="DUF946 FAMILY PROTEIN"/>
    <property type="match status" value="1"/>
</dbReference>
<reference evidence="1" key="1">
    <citation type="submission" date="2020-05" db="UniProtKB">
        <authorList>
            <consortium name="EnsemblMetazoa"/>
        </authorList>
    </citation>
    <scope>IDENTIFICATION</scope>
    <source>
        <strain evidence="1">Yale</strain>
    </source>
</reference>
<evidence type="ECO:0008006" key="3">
    <source>
        <dbReference type="Google" id="ProtNLM"/>
    </source>
</evidence>
<dbReference type="PhylomeDB" id="A0A1B0G8N4"/>
<dbReference type="EMBL" id="CCAG010000296">
    <property type="status" value="NOT_ANNOTATED_CDS"/>
    <property type="molecule type" value="Genomic_DNA"/>
</dbReference>
<name>A0A1B0G8N4_GLOMM</name>
<dbReference type="AlphaFoldDB" id="A0A1B0G8N4"/>
<proteinExistence type="predicted"/>
<evidence type="ECO:0000313" key="2">
    <source>
        <dbReference type="Proteomes" id="UP000092444"/>
    </source>
</evidence>
<keyword evidence="2" id="KW-1185">Reference proteome</keyword>
<dbReference type="VEuPathDB" id="VectorBase:GMOY009673"/>
<sequence>MCACLHACPFENLIKQWAPIVWLAPEEKFMPLGVEEFLIHVHPENTGKPLTLGMPVGDISEKTYLVTNTDIEQLLENKTSFIYGHNPNIAPVPIYAVVTLCLPENNPLKLDITPSPPPPMSTRAAYIPISLKLQESKNDTFRRSSRLYPMFKRIRRNIPEKQAPVAANYNLVMGETAQTAAKDLSMPLPLNLPFEATTQEAEKCNNFIANLADNVKFSLPLDDFENIVGYEGEMQKQRNHKASFAYRNDIKIPMFHVTYWMFYPFSQGKNMCTLSLGPFGSIPFPAVYGYCLGSNKDIGSHIGDWEHMSLYFNCAAEPEAMYVSAHDAGAYYTYNHLTGSFEFKKQETRKGILQRPNFPKTVTTFNDHPVLFAAKGSHGLWTAPGKHRFVKVARLYDINGFGTPWNTWKHVDITYENLKSYGRSLTPSWLFFKGKWGNPKSKCHPLKRIGLNFCEYTDGPVGIPLKESHFQCGLSYKN</sequence>
<dbReference type="EnsemblMetazoa" id="GMOY009673-RA">
    <property type="protein sequence ID" value="GMOY009673-PA"/>
    <property type="gene ID" value="GMOY009673"/>
</dbReference>
<dbReference type="STRING" id="37546.A0A1B0G8N4"/>
<evidence type="ECO:0000313" key="1">
    <source>
        <dbReference type="EnsemblMetazoa" id="GMOY009673-PA"/>
    </source>
</evidence>
<accession>A0A1B0G8N4</accession>
<organism evidence="1 2">
    <name type="scientific">Glossina morsitans morsitans</name>
    <name type="common">Savannah tsetse fly</name>
    <dbReference type="NCBI Taxonomy" id="37546"/>
    <lineage>
        <taxon>Eukaryota</taxon>
        <taxon>Metazoa</taxon>
        <taxon>Ecdysozoa</taxon>
        <taxon>Arthropoda</taxon>
        <taxon>Hexapoda</taxon>
        <taxon>Insecta</taxon>
        <taxon>Pterygota</taxon>
        <taxon>Neoptera</taxon>
        <taxon>Endopterygota</taxon>
        <taxon>Diptera</taxon>
        <taxon>Brachycera</taxon>
        <taxon>Muscomorpha</taxon>
        <taxon>Hippoboscoidea</taxon>
        <taxon>Glossinidae</taxon>
        <taxon>Glossina</taxon>
    </lineage>
</organism>
<dbReference type="Proteomes" id="UP000092444">
    <property type="component" value="Unassembled WGS sequence"/>
</dbReference>